<reference evidence="4 5" key="1">
    <citation type="submission" date="2016-10" db="EMBL/GenBank/DDBJ databases">
        <authorList>
            <person name="de Groot N.N."/>
        </authorList>
    </citation>
    <scope>NUCLEOTIDE SEQUENCE [LARGE SCALE GENOMIC DNA]</scope>
    <source>
        <strain evidence="4 5">CGMCC 1.10228</strain>
    </source>
</reference>
<feature type="domain" description="Rhodanese" evidence="3">
    <location>
        <begin position="161"/>
        <end position="274"/>
    </location>
</feature>
<proteinExistence type="predicted"/>
<dbReference type="Proteomes" id="UP000198854">
    <property type="component" value="Unassembled WGS sequence"/>
</dbReference>
<sequence length="279" mass="30464">MILVTPQWITEQRANSNLVLLDASIDFQIPLEPEKDTVNVIPGARRFDYDRVFCDQHSPLPHMMPSEAEFNAKAQALGLNQNSVIVVYDNSGTFASPRAWWMLKAMGHEQVFILDGGLPQWKAQGYDVSQSYASNVLDGDFNGQLSSQHFISADEVLAAIDDSNSLTVDARSMARFSGSTPEPREGLRSGHIPKAVCLPFAELISGGRLKPVAELQPIVTSVLGDSHQHYIFSCGSGVTACIVLLAAMLCGYENLSVYDGSWTEWGSTKTLPIETQADA</sequence>
<keyword evidence="4" id="KW-0670">Pyruvate</keyword>
<evidence type="ECO:0000256" key="1">
    <source>
        <dbReference type="ARBA" id="ARBA00022679"/>
    </source>
</evidence>
<dbReference type="PANTHER" id="PTHR11364:SF27">
    <property type="entry name" value="SULFURTRANSFERASE"/>
    <property type="match status" value="1"/>
</dbReference>
<dbReference type="GO" id="GO:0004792">
    <property type="term" value="F:thiosulfate-cyanide sulfurtransferase activity"/>
    <property type="evidence" value="ECO:0007669"/>
    <property type="project" value="TreeGrafter"/>
</dbReference>
<gene>
    <name evidence="4" type="ORF">SAMN04488136_11777</name>
</gene>
<dbReference type="PROSITE" id="PS50206">
    <property type="entry name" value="RHODANESE_3"/>
    <property type="match status" value="2"/>
</dbReference>
<feature type="domain" description="Rhodanese" evidence="3">
    <location>
        <begin position="14"/>
        <end position="130"/>
    </location>
</feature>
<keyword evidence="5" id="KW-1185">Reference proteome</keyword>
<dbReference type="InterPro" id="IPR036873">
    <property type="entry name" value="Rhodanese-like_dom_sf"/>
</dbReference>
<dbReference type="Gene3D" id="3.40.250.10">
    <property type="entry name" value="Rhodanese-like domain"/>
    <property type="match status" value="2"/>
</dbReference>
<dbReference type="InterPro" id="IPR045078">
    <property type="entry name" value="TST/MPST-like"/>
</dbReference>
<keyword evidence="2" id="KW-0677">Repeat</keyword>
<name>A0A1G8CVY1_9VIBR</name>
<dbReference type="SMART" id="SM00450">
    <property type="entry name" value="RHOD"/>
    <property type="match status" value="2"/>
</dbReference>
<dbReference type="Pfam" id="PF00581">
    <property type="entry name" value="Rhodanese"/>
    <property type="match status" value="2"/>
</dbReference>
<dbReference type="CDD" id="cd01449">
    <property type="entry name" value="TST_Repeat_2"/>
    <property type="match status" value="1"/>
</dbReference>
<organism evidence="4 5">
    <name type="scientific">Vibrio xiamenensis</name>
    <dbReference type="NCBI Taxonomy" id="861298"/>
    <lineage>
        <taxon>Bacteria</taxon>
        <taxon>Pseudomonadati</taxon>
        <taxon>Pseudomonadota</taxon>
        <taxon>Gammaproteobacteria</taxon>
        <taxon>Vibrionales</taxon>
        <taxon>Vibrionaceae</taxon>
        <taxon>Vibrio</taxon>
    </lineage>
</organism>
<evidence type="ECO:0000313" key="4">
    <source>
        <dbReference type="EMBL" id="SDH49130.1"/>
    </source>
</evidence>
<dbReference type="CDD" id="cd01448">
    <property type="entry name" value="TST_Repeat_1"/>
    <property type="match status" value="1"/>
</dbReference>
<dbReference type="InterPro" id="IPR001763">
    <property type="entry name" value="Rhodanese-like_dom"/>
</dbReference>
<dbReference type="SUPFAM" id="SSF52821">
    <property type="entry name" value="Rhodanese/Cell cycle control phosphatase"/>
    <property type="match status" value="2"/>
</dbReference>
<evidence type="ECO:0000259" key="3">
    <source>
        <dbReference type="PROSITE" id="PS50206"/>
    </source>
</evidence>
<dbReference type="FunFam" id="3.40.250.10:FF:000001">
    <property type="entry name" value="Sulfurtransferase"/>
    <property type="match status" value="1"/>
</dbReference>
<dbReference type="AlphaFoldDB" id="A0A1G8CVY1"/>
<evidence type="ECO:0000256" key="2">
    <source>
        <dbReference type="ARBA" id="ARBA00022737"/>
    </source>
</evidence>
<evidence type="ECO:0000313" key="5">
    <source>
        <dbReference type="Proteomes" id="UP000198854"/>
    </source>
</evidence>
<dbReference type="PANTHER" id="PTHR11364">
    <property type="entry name" value="THIOSULFATE SULFERTANSFERASE"/>
    <property type="match status" value="1"/>
</dbReference>
<keyword evidence="1 4" id="KW-0808">Transferase</keyword>
<dbReference type="STRING" id="861298.SAMN04488136_11777"/>
<dbReference type="EMBL" id="FNDD01000017">
    <property type="protein sequence ID" value="SDH49130.1"/>
    <property type="molecule type" value="Genomic_DNA"/>
</dbReference>
<protein>
    <submittedName>
        <fullName evidence="4">Thiosulfate/3-mercaptopyruvate sulfurtransferase</fullName>
    </submittedName>
</protein>
<accession>A0A1G8CVY1</accession>